<dbReference type="PROSITE" id="PS50940">
    <property type="entry name" value="CHIT_BIND_II"/>
    <property type="match status" value="1"/>
</dbReference>
<protein>
    <submittedName>
        <fullName evidence="3">CLUMA_CG007476, isoform A</fullName>
    </submittedName>
</protein>
<dbReference type="EMBL" id="CVRI01000038">
    <property type="protein sequence ID" value="CRK93949.1"/>
    <property type="molecule type" value="Genomic_DNA"/>
</dbReference>
<evidence type="ECO:0000256" key="1">
    <source>
        <dbReference type="SAM" id="SignalP"/>
    </source>
</evidence>
<proteinExistence type="predicted"/>
<name>A0A1J1I0Z4_9DIPT</name>
<sequence length="110" mass="13076">MNIKMLCKIFTVTAIIVNFVHSENIDYHCKHNDDFYYTTPQSHCESYYRCQSNQKIKYDCPRGMIFNFYEQKCVSDANTCYESTCQGKADGYYPDTTQSCRRFFRCSNEK</sequence>
<feature type="domain" description="Chitin-binding type-2" evidence="2">
    <location>
        <begin position="26"/>
        <end position="82"/>
    </location>
</feature>
<keyword evidence="4" id="KW-1185">Reference proteome</keyword>
<dbReference type="SUPFAM" id="SSF57625">
    <property type="entry name" value="Invertebrate chitin-binding proteins"/>
    <property type="match status" value="1"/>
</dbReference>
<evidence type="ECO:0000259" key="2">
    <source>
        <dbReference type="PROSITE" id="PS50940"/>
    </source>
</evidence>
<evidence type="ECO:0000313" key="3">
    <source>
        <dbReference type="EMBL" id="CRK93949.1"/>
    </source>
</evidence>
<dbReference type="Pfam" id="PF01607">
    <property type="entry name" value="CBM_14"/>
    <property type="match status" value="2"/>
</dbReference>
<dbReference type="STRING" id="568069.A0A1J1I0Z4"/>
<dbReference type="Proteomes" id="UP000183832">
    <property type="component" value="Unassembled WGS sequence"/>
</dbReference>
<evidence type="ECO:0000313" key="4">
    <source>
        <dbReference type="Proteomes" id="UP000183832"/>
    </source>
</evidence>
<dbReference type="GO" id="GO:0008061">
    <property type="term" value="F:chitin binding"/>
    <property type="evidence" value="ECO:0007669"/>
    <property type="project" value="InterPro"/>
</dbReference>
<dbReference type="InterPro" id="IPR002557">
    <property type="entry name" value="Chitin-bd_dom"/>
</dbReference>
<dbReference type="InterPro" id="IPR036508">
    <property type="entry name" value="Chitin-bd_dom_sf"/>
</dbReference>
<dbReference type="SMART" id="SM00494">
    <property type="entry name" value="ChtBD2"/>
    <property type="match status" value="1"/>
</dbReference>
<dbReference type="AlphaFoldDB" id="A0A1J1I0Z4"/>
<reference evidence="3 4" key="1">
    <citation type="submission" date="2015-04" db="EMBL/GenBank/DDBJ databases">
        <authorList>
            <person name="Syromyatnikov M.Y."/>
            <person name="Popov V.N."/>
        </authorList>
    </citation>
    <scope>NUCLEOTIDE SEQUENCE [LARGE SCALE GENOMIC DNA]</scope>
</reference>
<feature type="non-terminal residue" evidence="3">
    <location>
        <position position="110"/>
    </location>
</feature>
<accession>A0A1J1I0Z4</accession>
<feature type="signal peptide" evidence="1">
    <location>
        <begin position="1"/>
        <end position="22"/>
    </location>
</feature>
<organism evidence="3 4">
    <name type="scientific">Clunio marinus</name>
    <dbReference type="NCBI Taxonomy" id="568069"/>
    <lineage>
        <taxon>Eukaryota</taxon>
        <taxon>Metazoa</taxon>
        <taxon>Ecdysozoa</taxon>
        <taxon>Arthropoda</taxon>
        <taxon>Hexapoda</taxon>
        <taxon>Insecta</taxon>
        <taxon>Pterygota</taxon>
        <taxon>Neoptera</taxon>
        <taxon>Endopterygota</taxon>
        <taxon>Diptera</taxon>
        <taxon>Nematocera</taxon>
        <taxon>Chironomoidea</taxon>
        <taxon>Chironomidae</taxon>
        <taxon>Clunio</taxon>
    </lineage>
</organism>
<dbReference type="Gene3D" id="2.170.140.10">
    <property type="entry name" value="Chitin binding domain"/>
    <property type="match status" value="1"/>
</dbReference>
<gene>
    <name evidence="3" type="ORF">CLUMA_CG007476</name>
</gene>
<dbReference type="GO" id="GO:0005576">
    <property type="term" value="C:extracellular region"/>
    <property type="evidence" value="ECO:0007669"/>
    <property type="project" value="InterPro"/>
</dbReference>
<keyword evidence="1" id="KW-0732">Signal</keyword>
<feature type="chain" id="PRO_5012588426" evidence="1">
    <location>
        <begin position="23"/>
        <end position="110"/>
    </location>
</feature>
<dbReference type="OrthoDB" id="7250310at2759"/>